<dbReference type="PANTHER" id="PTHR35561:SF1">
    <property type="entry name" value="RNA 2',3'-CYCLIC PHOSPHODIESTERASE"/>
    <property type="match status" value="1"/>
</dbReference>
<sequence>MKRVFVAINLPEEIKNKIEKEEKEIKNLFPEELRETMFKWVKKENLHITLLFIGYIDEKALPQLNLIVKKITESFKPFSLKFEKITYGPPKIIPPRLIWLELEKKPELLELAQKLKEEVEKAGILNRYEKREFSPHITLVRIRTWQWKRIEPEERPEINEEINLSFKVNSIEVMESKLKRGGSEYTILELCPLKT</sequence>
<proteinExistence type="inferred from homology"/>
<dbReference type="PANTHER" id="PTHR35561">
    <property type="entry name" value="RNA 2',3'-CYCLIC PHOSPHODIESTERASE"/>
    <property type="match status" value="1"/>
</dbReference>
<organism evidence="3 4">
    <name type="scientific">bacterium (Candidatus Gribaldobacteria) CG07_land_8_20_14_0_80_33_18</name>
    <dbReference type="NCBI Taxonomy" id="2014272"/>
    <lineage>
        <taxon>Bacteria</taxon>
        <taxon>Candidatus Gribaldobacteria</taxon>
    </lineage>
</organism>
<evidence type="ECO:0000313" key="3">
    <source>
        <dbReference type="EMBL" id="PIU47038.1"/>
    </source>
</evidence>
<comment type="similarity">
    <text evidence="2">Belongs to the 2H phosphoesterase superfamily. ThpR family.</text>
</comment>
<reference evidence="4" key="1">
    <citation type="submission" date="2017-09" db="EMBL/GenBank/DDBJ databases">
        <title>Depth-based differentiation of microbial function through sediment-hosted aquifers and enrichment of novel symbionts in the deep terrestrial subsurface.</title>
        <authorList>
            <person name="Probst A.J."/>
            <person name="Ladd B."/>
            <person name="Jarett J.K."/>
            <person name="Geller-Mcgrath D.E."/>
            <person name="Sieber C.M.K."/>
            <person name="Emerson J.B."/>
            <person name="Anantharaman K."/>
            <person name="Thomas B.C."/>
            <person name="Malmstrom R."/>
            <person name="Stieglmeier M."/>
            <person name="Klingl A."/>
            <person name="Woyke T."/>
            <person name="Ryan C.M."/>
            <person name="Banfield J.F."/>
        </authorList>
    </citation>
    <scope>NUCLEOTIDE SEQUENCE [LARGE SCALE GENOMIC DNA]</scope>
</reference>
<keyword evidence="1 2" id="KW-0378">Hydrolase</keyword>
<dbReference type="Gene3D" id="3.90.1140.10">
    <property type="entry name" value="Cyclic phosphodiesterase"/>
    <property type="match status" value="1"/>
</dbReference>
<dbReference type="NCBIfam" id="TIGR02258">
    <property type="entry name" value="2_5_ligase"/>
    <property type="match status" value="1"/>
</dbReference>
<evidence type="ECO:0000256" key="2">
    <source>
        <dbReference type="HAMAP-Rule" id="MF_01940"/>
    </source>
</evidence>
<comment type="catalytic activity">
    <reaction evidence="2">
        <text>a 3'-end 2',3'-cyclophospho-ribonucleotide-RNA + H2O = a 3'-end 2'-phospho-ribonucleotide-RNA + H(+)</text>
        <dbReference type="Rhea" id="RHEA:11828"/>
        <dbReference type="Rhea" id="RHEA-COMP:10464"/>
        <dbReference type="Rhea" id="RHEA-COMP:17353"/>
        <dbReference type="ChEBI" id="CHEBI:15377"/>
        <dbReference type="ChEBI" id="CHEBI:15378"/>
        <dbReference type="ChEBI" id="CHEBI:83064"/>
        <dbReference type="ChEBI" id="CHEBI:173113"/>
        <dbReference type="EC" id="3.1.4.58"/>
    </reaction>
</comment>
<evidence type="ECO:0000313" key="4">
    <source>
        <dbReference type="Proteomes" id="UP000228777"/>
    </source>
</evidence>
<name>A0A2M6Z3Q7_9BACT</name>
<gene>
    <name evidence="3" type="ORF">COS93_01035</name>
</gene>
<dbReference type="Proteomes" id="UP000228777">
    <property type="component" value="Unassembled WGS sequence"/>
</dbReference>
<dbReference type="InterPro" id="IPR004175">
    <property type="entry name" value="RNA_CPDase"/>
</dbReference>
<accession>A0A2M6Z3Q7</accession>
<dbReference type="EC" id="3.1.4.58" evidence="2"/>
<dbReference type="AlphaFoldDB" id="A0A2M6Z3Q7"/>
<feature type="short sequence motif" description="HXTX 2" evidence="2">
    <location>
        <begin position="136"/>
        <end position="139"/>
    </location>
</feature>
<dbReference type="GO" id="GO:0008664">
    <property type="term" value="F:RNA 2',3'-cyclic 3'-phosphodiesterase activity"/>
    <property type="evidence" value="ECO:0007669"/>
    <property type="project" value="UniProtKB-EC"/>
</dbReference>
<comment type="caution">
    <text evidence="3">The sequence shown here is derived from an EMBL/GenBank/DDBJ whole genome shotgun (WGS) entry which is preliminary data.</text>
</comment>
<evidence type="ECO:0000256" key="1">
    <source>
        <dbReference type="ARBA" id="ARBA00022801"/>
    </source>
</evidence>
<feature type="active site" description="Proton acceptor" evidence="2">
    <location>
        <position position="136"/>
    </location>
</feature>
<dbReference type="Pfam" id="PF13563">
    <property type="entry name" value="2_5_RNA_ligase2"/>
    <property type="match status" value="1"/>
</dbReference>
<dbReference type="InterPro" id="IPR009097">
    <property type="entry name" value="Cyclic_Pdiesterase"/>
</dbReference>
<dbReference type="SUPFAM" id="SSF55144">
    <property type="entry name" value="LigT-like"/>
    <property type="match status" value="1"/>
</dbReference>
<protein>
    <recommendedName>
        <fullName evidence="2">RNA 2',3'-cyclic phosphodiesterase</fullName>
        <shortName evidence="2">RNA 2',3'-CPDase</shortName>
        <ecNumber evidence="2">3.1.4.58</ecNumber>
    </recommendedName>
</protein>
<dbReference type="GO" id="GO:0004113">
    <property type="term" value="F:2',3'-cyclic-nucleotide 3'-phosphodiesterase activity"/>
    <property type="evidence" value="ECO:0007669"/>
    <property type="project" value="InterPro"/>
</dbReference>
<dbReference type="HAMAP" id="MF_01940">
    <property type="entry name" value="RNA_CPDase"/>
    <property type="match status" value="1"/>
</dbReference>
<feature type="short sequence motif" description="HXTX 1" evidence="2">
    <location>
        <begin position="47"/>
        <end position="50"/>
    </location>
</feature>
<dbReference type="EMBL" id="PEWP01000018">
    <property type="protein sequence ID" value="PIU47038.1"/>
    <property type="molecule type" value="Genomic_DNA"/>
</dbReference>
<feature type="active site" description="Proton donor" evidence="2">
    <location>
        <position position="47"/>
    </location>
</feature>
<comment type="function">
    <text evidence="2">Hydrolyzes RNA 2',3'-cyclic phosphodiester to an RNA 2'-phosphomonoester.</text>
</comment>